<sequence>MHYNESKIEANKYVPIVITDLDETFINNIGFSIYKFFNPKMKDMDYEFKKWVDHQFNFEEQLYNGVLAFVKHVWKSGGIVLFDSNRFQGENIKYGDEAIPTKKLLENNYYPKAFLDSYVWWMQGVTKYDSNNYKDLISKENRFNYINNNNFKLSSKDKNSMQIKNWENDLVPIKNVPSHIVMRLGDNINDFHSNLTNSKLIDKISLKNELINNKNFNNLIGKVGDEFWFTKNENGEIIEHYWKENEKNSLIDSDLKNLGFVKEIKLEEGKINWKETYVLVGGNDVYGNFYEI</sequence>
<gene>
    <name evidence="2" type="ORF">SHM_03740</name>
</gene>
<dbReference type="Pfam" id="PF03767">
    <property type="entry name" value="Acid_phosphat_B"/>
    <property type="match status" value="1"/>
</dbReference>
<dbReference type="InterPro" id="IPR036412">
    <property type="entry name" value="HAD-like_sf"/>
</dbReference>
<evidence type="ECO:0000313" key="2">
    <source>
        <dbReference type="EMBL" id="BDT02728.1"/>
    </source>
</evidence>
<keyword evidence="1" id="KW-0732">Signal</keyword>
<dbReference type="EMBL" id="AP026933">
    <property type="protein sequence ID" value="BDT02728.1"/>
    <property type="molecule type" value="Genomic_DNA"/>
</dbReference>
<name>A0ABM8BSR7_9MOLU</name>
<dbReference type="Proteomes" id="UP001163387">
    <property type="component" value="Chromosome"/>
</dbReference>
<organism evidence="2 3">
    <name type="scientific">Spiroplasma ixodetis</name>
    <dbReference type="NCBI Taxonomy" id="2141"/>
    <lineage>
        <taxon>Bacteria</taxon>
        <taxon>Bacillati</taxon>
        <taxon>Mycoplasmatota</taxon>
        <taxon>Mollicutes</taxon>
        <taxon>Entomoplasmatales</taxon>
        <taxon>Spiroplasmataceae</taxon>
        <taxon>Spiroplasma</taxon>
    </lineage>
</organism>
<reference evidence="2 3" key="1">
    <citation type="journal article" date="2022" name="Front. Microbiol.">
        <title>Male-killing mechanisms vary between Spiroplasma species.</title>
        <authorList>
            <person name="Arai H."/>
            <person name="Inoue M."/>
            <person name="Kageyama D."/>
        </authorList>
    </citation>
    <scope>NUCLEOTIDE SEQUENCE [LARGE SCALE GENOMIC DNA]</scope>
    <source>
        <strain evidence="3">sHm</strain>
    </source>
</reference>
<accession>A0ABM8BSR7</accession>
<protein>
    <submittedName>
        <fullName evidence="2">Uncharacterized protein</fullName>
    </submittedName>
</protein>
<dbReference type="SUPFAM" id="SSF56784">
    <property type="entry name" value="HAD-like"/>
    <property type="match status" value="1"/>
</dbReference>
<dbReference type="RefSeq" id="WP_281748987.1">
    <property type="nucleotide sequence ID" value="NZ_AP026933.1"/>
</dbReference>
<dbReference type="InterPro" id="IPR005519">
    <property type="entry name" value="Acid_phosphat_B-like"/>
</dbReference>
<proteinExistence type="predicted"/>
<dbReference type="Gene3D" id="3.40.50.1000">
    <property type="entry name" value="HAD superfamily/HAD-like"/>
    <property type="match status" value="1"/>
</dbReference>
<evidence type="ECO:0000256" key="1">
    <source>
        <dbReference type="ARBA" id="ARBA00022729"/>
    </source>
</evidence>
<evidence type="ECO:0000313" key="3">
    <source>
        <dbReference type="Proteomes" id="UP001163387"/>
    </source>
</evidence>
<keyword evidence="3" id="KW-1185">Reference proteome</keyword>
<dbReference type="InterPro" id="IPR023214">
    <property type="entry name" value="HAD_sf"/>
</dbReference>